<dbReference type="InterPro" id="IPR036615">
    <property type="entry name" value="Mur_ligase_C_dom_sf"/>
</dbReference>
<keyword evidence="4" id="KW-0479">Metal-binding</keyword>
<dbReference type="GO" id="GO:0004326">
    <property type="term" value="F:tetrahydrofolylpolyglutamate synthase activity"/>
    <property type="evidence" value="ECO:0007669"/>
    <property type="project" value="UniProtKB-EC"/>
</dbReference>
<dbReference type="PANTHER" id="PTHR11136:SF0">
    <property type="entry name" value="DIHYDROFOLATE SYNTHETASE-RELATED"/>
    <property type="match status" value="1"/>
</dbReference>
<dbReference type="Pfam" id="PF13673">
    <property type="entry name" value="Acetyltransf_10"/>
    <property type="match status" value="1"/>
</dbReference>
<evidence type="ECO:0000256" key="3">
    <source>
        <dbReference type="ARBA" id="ARBA00022598"/>
    </source>
</evidence>
<dbReference type="GO" id="GO:0008841">
    <property type="term" value="F:dihydrofolate synthase activity"/>
    <property type="evidence" value="ECO:0007669"/>
    <property type="project" value="TreeGrafter"/>
</dbReference>
<evidence type="ECO:0000256" key="9">
    <source>
        <dbReference type="ARBA" id="ARBA00047493"/>
    </source>
</evidence>
<dbReference type="EC" id="6.3.2.17" evidence="2"/>
<dbReference type="SUPFAM" id="SSF53244">
    <property type="entry name" value="MurD-like peptide ligases, peptide-binding domain"/>
    <property type="match status" value="1"/>
</dbReference>
<sequence length="553" mass="63472">MEVRILRGHEVHEANCLIMKMFDKYIAVDCLKESQQALNDENILALMKAGILIMIGAFINEQMVGVIGIKNLEDIQILFVDEKYQRQSIGTTLMNQAKKLMYGTIHVQANVQAVAFFQQNGFVIEGPEQIVNGLKTVAMGYKSHDEKKFHTYDEVHDFIASQKDRVYALDNFKRFMKDMGDPQKLLKTIHIGGTNGKGSTANYVRSVLQREGYKVATFTSPVLVTRLEVMRINNEHIREDEIIRYANRYMSEWLAYELSMFEIEVFIAIMFFIKHRVDFAVFEVGLGGELDATNIVSPIIAANTNIGLDHTEYLGNTYEQIARTKGGIIKDYVPFVTGEKKQECIEVFQEICQQHHSPLLFVQPLHNVCDDQGKVTYDYRQYHIELNTAAKYQSENSALAIEILLYLKENGYIELKEDDLLLGLKEAIWQGRFETVCQKPLMIIDGAHNKEGMMAFYESAKKYHNIKIIFSALRDKDTHAMLELLLKLSDDVTVCEFDFYRAQSAIKLAEDFPVKIEKDWHKAIDDAFSHDGVVFITGSLYFLSQVRPYIINH</sequence>
<gene>
    <name evidence="11" type="ORF">EDD60_1398</name>
</gene>
<organism evidence="11 12">
    <name type="scientific">Longibaculum muris</name>
    <dbReference type="NCBI Taxonomy" id="1796628"/>
    <lineage>
        <taxon>Bacteria</taxon>
        <taxon>Bacillati</taxon>
        <taxon>Bacillota</taxon>
        <taxon>Erysipelotrichia</taxon>
        <taxon>Erysipelotrichales</taxon>
        <taxon>Coprobacillaceae</taxon>
        <taxon>Longibaculum</taxon>
    </lineage>
</organism>
<evidence type="ECO:0000256" key="5">
    <source>
        <dbReference type="ARBA" id="ARBA00022741"/>
    </source>
</evidence>
<reference evidence="11 12" key="1">
    <citation type="submission" date="2019-03" db="EMBL/GenBank/DDBJ databases">
        <title>Genomic Encyclopedia of Type Strains, Phase IV (KMG-IV): sequencing the most valuable type-strain genomes for metagenomic binning, comparative biology and taxonomic classification.</title>
        <authorList>
            <person name="Goeker M."/>
        </authorList>
    </citation>
    <scope>NUCLEOTIDE SEQUENCE [LARGE SCALE GENOMIC DNA]</scope>
    <source>
        <strain evidence="11 12">DSM 29487</strain>
    </source>
</reference>
<dbReference type="SUPFAM" id="SSF55729">
    <property type="entry name" value="Acyl-CoA N-acyltransferases (Nat)"/>
    <property type="match status" value="1"/>
</dbReference>
<dbReference type="Gene3D" id="3.40.1190.10">
    <property type="entry name" value="Mur-like, catalytic domain"/>
    <property type="match status" value="1"/>
</dbReference>
<dbReference type="GO" id="GO:0005524">
    <property type="term" value="F:ATP binding"/>
    <property type="evidence" value="ECO:0007669"/>
    <property type="project" value="UniProtKB-KW"/>
</dbReference>
<keyword evidence="5" id="KW-0547">Nucleotide-binding</keyword>
<dbReference type="Gene3D" id="3.90.190.20">
    <property type="entry name" value="Mur ligase, C-terminal domain"/>
    <property type="match status" value="1"/>
</dbReference>
<comment type="similarity">
    <text evidence="1">Belongs to the folylpolyglutamate synthase family.</text>
</comment>
<evidence type="ECO:0000256" key="8">
    <source>
        <dbReference type="ARBA" id="ARBA00030592"/>
    </source>
</evidence>
<comment type="caution">
    <text evidence="11">The sequence shown here is derived from an EMBL/GenBank/DDBJ whole genome shotgun (WGS) entry which is preliminary data.</text>
</comment>
<keyword evidence="12" id="KW-1185">Reference proteome</keyword>
<dbReference type="NCBIfam" id="TIGR01499">
    <property type="entry name" value="folC"/>
    <property type="match status" value="1"/>
</dbReference>
<evidence type="ECO:0000256" key="6">
    <source>
        <dbReference type="ARBA" id="ARBA00022840"/>
    </source>
</evidence>
<dbReference type="GeneID" id="98916881"/>
<dbReference type="InterPro" id="IPR018109">
    <property type="entry name" value="Folylpolyglutamate_synth_CS"/>
</dbReference>
<dbReference type="EMBL" id="SMCQ01000039">
    <property type="protein sequence ID" value="TCV90949.1"/>
    <property type="molecule type" value="Genomic_DNA"/>
</dbReference>
<proteinExistence type="inferred from homology"/>
<dbReference type="CDD" id="cd04301">
    <property type="entry name" value="NAT_SF"/>
    <property type="match status" value="1"/>
</dbReference>
<dbReference type="PROSITE" id="PS01012">
    <property type="entry name" value="FOLYLPOLYGLU_SYNT_2"/>
    <property type="match status" value="1"/>
</dbReference>
<feature type="domain" description="N-acetyltransferase" evidence="10">
    <location>
        <begin position="1"/>
        <end position="151"/>
    </location>
</feature>
<dbReference type="Pfam" id="PF08245">
    <property type="entry name" value="Mur_ligase_M"/>
    <property type="match status" value="1"/>
</dbReference>
<dbReference type="AlphaFoldDB" id="A0A4V2W381"/>
<dbReference type="Gene3D" id="3.40.630.30">
    <property type="match status" value="1"/>
</dbReference>
<dbReference type="InterPro" id="IPR004101">
    <property type="entry name" value="Mur_ligase_C"/>
</dbReference>
<dbReference type="InterPro" id="IPR001645">
    <property type="entry name" value="Folylpolyglutamate_synth"/>
</dbReference>
<dbReference type="GO" id="GO:0046872">
    <property type="term" value="F:metal ion binding"/>
    <property type="evidence" value="ECO:0007669"/>
    <property type="project" value="UniProtKB-KW"/>
</dbReference>
<evidence type="ECO:0000256" key="4">
    <source>
        <dbReference type="ARBA" id="ARBA00022723"/>
    </source>
</evidence>
<evidence type="ECO:0000256" key="1">
    <source>
        <dbReference type="ARBA" id="ARBA00008276"/>
    </source>
</evidence>
<dbReference type="RefSeq" id="WP_066444195.1">
    <property type="nucleotide sequence ID" value="NZ_JANKBF010000033.1"/>
</dbReference>
<evidence type="ECO:0000259" key="10">
    <source>
        <dbReference type="PROSITE" id="PS51186"/>
    </source>
</evidence>
<evidence type="ECO:0000313" key="11">
    <source>
        <dbReference type="EMBL" id="TCV90949.1"/>
    </source>
</evidence>
<dbReference type="PROSITE" id="PS51186">
    <property type="entry name" value="GNAT"/>
    <property type="match status" value="1"/>
</dbReference>
<evidence type="ECO:0000256" key="7">
    <source>
        <dbReference type="ARBA" id="ARBA00022842"/>
    </source>
</evidence>
<evidence type="ECO:0000313" key="12">
    <source>
        <dbReference type="Proteomes" id="UP000295515"/>
    </source>
</evidence>
<dbReference type="SUPFAM" id="SSF53623">
    <property type="entry name" value="MurD-like peptide ligases, catalytic domain"/>
    <property type="match status" value="1"/>
</dbReference>
<dbReference type="Proteomes" id="UP000295515">
    <property type="component" value="Unassembled WGS sequence"/>
</dbReference>
<dbReference type="InterPro" id="IPR013221">
    <property type="entry name" value="Mur_ligase_cen"/>
</dbReference>
<dbReference type="InterPro" id="IPR016181">
    <property type="entry name" value="Acyl_CoA_acyltransferase"/>
</dbReference>
<dbReference type="InterPro" id="IPR000182">
    <property type="entry name" value="GNAT_dom"/>
</dbReference>
<accession>A0A4V2W381</accession>
<name>A0A4V2W381_9FIRM</name>
<keyword evidence="3" id="KW-0436">Ligase</keyword>
<dbReference type="PROSITE" id="PS01011">
    <property type="entry name" value="FOLYLPOLYGLU_SYNT_1"/>
    <property type="match status" value="1"/>
</dbReference>
<dbReference type="GO" id="GO:0005737">
    <property type="term" value="C:cytoplasm"/>
    <property type="evidence" value="ECO:0007669"/>
    <property type="project" value="TreeGrafter"/>
</dbReference>
<dbReference type="InterPro" id="IPR036565">
    <property type="entry name" value="Mur-like_cat_sf"/>
</dbReference>
<comment type="catalytic activity">
    <reaction evidence="9">
        <text>(6S)-5,6,7,8-tetrahydrofolyl-(gamma-L-Glu)(n) + L-glutamate + ATP = (6S)-5,6,7,8-tetrahydrofolyl-(gamma-L-Glu)(n+1) + ADP + phosphate + H(+)</text>
        <dbReference type="Rhea" id="RHEA:10580"/>
        <dbReference type="Rhea" id="RHEA-COMP:14738"/>
        <dbReference type="Rhea" id="RHEA-COMP:14740"/>
        <dbReference type="ChEBI" id="CHEBI:15378"/>
        <dbReference type="ChEBI" id="CHEBI:29985"/>
        <dbReference type="ChEBI" id="CHEBI:30616"/>
        <dbReference type="ChEBI" id="CHEBI:43474"/>
        <dbReference type="ChEBI" id="CHEBI:141005"/>
        <dbReference type="ChEBI" id="CHEBI:456216"/>
        <dbReference type="EC" id="6.3.2.17"/>
    </reaction>
</comment>
<keyword evidence="6" id="KW-0067">ATP-binding</keyword>
<dbReference type="GO" id="GO:0016747">
    <property type="term" value="F:acyltransferase activity, transferring groups other than amino-acyl groups"/>
    <property type="evidence" value="ECO:0007669"/>
    <property type="project" value="InterPro"/>
</dbReference>
<keyword evidence="7" id="KW-0460">Magnesium</keyword>
<protein>
    <recommendedName>
        <fullName evidence="2">tetrahydrofolate synthase</fullName>
        <ecNumber evidence="2">6.3.2.17</ecNumber>
    </recommendedName>
    <alternativeName>
        <fullName evidence="8">Tetrahydrofolylpolyglutamate synthase</fullName>
    </alternativeName>
</protein>
<evidence type="ECO:0000256" key="2">
    <source>
        <dbReference type="ARBA" id="ARBA00013025"/>
    </source>
</evidence>
<dbReference type="Pfam" id="PF02875">
    <property type="entry name" value="Mur_ligase_C"/>
    <property type="match status" value="1"/>
</dbReference>
<dbReference type="PANTHER" id="PTHR11136">
    <property type="entry name" value="FOLYLPOLYGLUTAMATE SYNTHASE-RELATED"/>
    <property type="match status" value="1"/>
</dbReference>